<sequence>MFTDEVKSWLFIEFSVPEGIELDESDIEEILTHLKLKYKFLISQIIVFDTNNKPSIDKIENLKVMIAKIILDKYSENNDESDYDEDSLNFLIYESQEILFSFNIMDKNINEDDFLNYLVRIQDGEVINYDKESEFLANVDYKDKHYSPIPLFHNIRCSNIAIFKLKTLSLGFAIIGYMKIDSEFRVTIKAFKYDMLKYIIDNIHNYEWIRSVKWENNINWNWLMSRSVPSGYRIAEEHITSNELMKSFLKITKANQLEEKISFVLEKLLNKGYLNEQEYIKSVSSDRQISKFLSTYHRLISNNFPKNGIWVDPSLGLIFDENNREDPRRIIENNSFEKIYAPTYHLLHYIRVFWHQEFVEEVVKKVQEDFNTEHSDYKIINIKTDAQFDLKSDGVPLRSSRDIDVLIRIKDIKKNSEYIVAIEAKRNAEEFGNVKKDIEKKITQRYARIFKAFIVIAYFNKNVNVTRQDEVKWGHDEKYLKKPLFLCSNTNFKILVNDLKDVIYMLSEIPNEYE</sequence>
<organism evidence="1">
    <name type="scientific">Bacillus sp. BS1807G30</name>
    <dbReference type="NCBI Taxonomy" id="3153756"/>
    <lineage>
        <taxon>Bacteria</taxon>
        <taxon>Bacillati</taxon>
        <taxon>Bacillota</taxon>
        <taxon>Bacilli</taxon>
        <taxon>Bacillales</taxon>
        <taxon>Bacillaceae</taxon>
        <taxon>Bacillus</taxon>
    </lineage>
</organism>
<dbReference type="EMBL" id="CP157353">
    <property type="protein sequence ID" value="XBM04390.1"/>
    <property type="molecule type" value="Genomic_DNA"/>
</dbReference>
<name>A0AAU7FK27_9BACI</name>
<proteinExistence type="predicted"/>
<accession>A0AAU7FK27</accession>
<reference evidence="1" key="1">
    <citation type="submission" date="2024-05" db="EMBL/GenBank/DDBJ databases">
        <authorList>
            <person name="Liu Z."/>
        </authorList>
    </citation>
    <scope>NUCLEOTIDE SEQUENCE</scope>
    <source>
        <strain evidence="1">BS1807G30</strain>
    </source>
</reference>
<dbReference type="RefSeq" id="WP_348936431.1">
    <property type="nucleotide sequence ID" value="NZ_CP157353.1"/>
</dbReference>
<evidence type="ECO:0000313" key="1">
    <source>
        <dbReference type="EMBL" id="XBM04390.1"/>
    </source>
</evidence>
<protein>
    <submittedName>
        <fullName evidence="1">Uncharacterized protein</fullName>
    </submittedName>
</protein>
<gene>
    <name evidence="1" type="ORF">ABG082_01100</name>
</gene>
<dbReference type="AlphaFoldDB" id="A0AAU7FK27"/>